<accession>A0ACC6A6C3</accession>
<evidence type="ECO:0000313" key="1">
    <source>
        <dbReference type="EMBL" id="MCM3736258.1"/>
    </source>
</evidence>
<dbReference type="EMBL" id="JAMBOP010000010">
    <property type="protein sequence ID" value="MCM3736258.1"/>
    <property type="molecule type" value="Genomic_DNA"/>
</dbReference>
<sequence length="326" mass="36020">MITKKKNMKKTKKIVQVLALATTVVSGSLAFNSSAAHADSIKDIGKGAKVIDSIDVKYNAAENIKNSIKVSFIDDPNTDKKFAIISTEGSNIGSGFYRTPGDASSYYARVEWPSAYKTGLEITSNDSAAFYKVSPKNNIETKNVSSTVAYNVGGGLEVKQDTGASASATAGASWSTTVSYEQPDYKTFLENSTDKKVDWTVEFSKFDNRGYGFYSRDSWSDLYGNQLFMSSRTNPFIGAADNFISNDEFPALVRFGFQPSTLAIVTADKNETSTDLSVKQGRLKDNYSLTYIDFRGWVGNNYKDQAFNQVTDNYTIDWKNNKIVRK</sequence>
<organism evidence="1 2">
    <name type="scientific">Bacillus cytotoxicus</name>
    <dbReference type="NCBI Taxonomy" id="580165"/>
    <lineage>
        <taxon>Bacteria</taxon>
        <taxon>Bacillati</taxon>
        <taxon>Bacillota</taxon>
        <taxon>Bacilli</taxon>
        <taxon>Bacillales</taxon>
        <taxon>Bacillaceae</taxon>
        <taxon>Bacillus</taxon>
        <taxon>Bacillus cereus group</taxon>
    </lineage>
</organism>
<protein>
    <submittedName>
        <fullName evidence="1">Beta-channel forming cytolysin</fullName>
    </submittedName>
</protein>
<proteinExistence type="predicted"/>
<dbReference type="Proteomes" id="UP001202289">
    <property type="component" value="Unassembled WGS sequence"/>
</dbReference>
<name>A0ACC6A6C3_9BACI</name>
<evidence type="ECO:0000313" key="2">
    <source>
        <dbReference type="Proteomes" id="UP001202289"/>
    </source>
</evidence>
<comment type="caution">
    <text evidence="1">The sequence shown here is derived from an EMBL/GenBank/DDBJ whole genome shotgun (WGS) entry which is preliminary data.</text>
</comment>
<gene>
    <name evidence="1" type="ORF">M3215_10580</name>
</gene>
<reference evidence="1" key="1">
    <citation type="submission" date="2022-05" db="EMBL/GenBank/DDBJ databases">
        <title>Comparative Genomics of Spacecraft Associated Microbes.</title>
        <authorList>
            <person name="Tran M.T."/>
            <person name="Wright A."/>
            <person name="Seuylemezian A."/>
            <person name="Eisen J."/>
            <person name="Coil D."/>
        </authorList>
    </citation>
    <scope>NUCLEOTIDE SEQUENCE</scope>
    <source>
        <strain evidence="1">FAIRING 10M-2.2</strain>
    </source>
</reference>
<keyword evidence="2" id="KW-1185">Reference proteome</keyword>